<protein>
    <submittedName>
        <fullName evidence="5">SPOSA6832_04016-mRNA-1:cds</fullName>
    </submittedName>
</protein>
<organism evidence="5 6">
    <name type="scientific">Sporidiobolus salmonicolor</name>
    <name type="common">Yeast-like fungus</name>
    <name type="synonym">Sporobolomyces salmonicolor</name>
    <dbReference type="NCBI Taxonomy" id="5005"/>
    <lineage>
        <taxon>Eukaryota</taxon>
        <taxon>Fungi</taxon>
        <taxon>Dikarya</taxon>
        <taxon>Basidiomycota</taxon>
        <taxon>Pucciniomycotina</taxon>
        <taxon>Microbotryomycetes</taxon>
        <taxon>Sporidiobolales</taxon>
        <taxon>Sporidiobolaceae</taxon>
        <taxon>Sporobolomyces</taxon>
    </lineage>
</organism>
<dbReference type="AlphaFoldDB" id="A0A0D6EQC3"/>
<accession>A0A0D6EQC3</accession>
<dbReference type="EMBL" id="CENE01000022">
    <property type="protein sequence ID" value="CEQ42227.1"/>
    <property type="molecule type" value="Genomic_DNA"/>
</dbReference>
<keyword evidence="6" id="KW-1185">Reference proteome</keyword>
<name>A0A0D6EQC3_SPOSA</name>
<dbReference type="OrthoDB" id="416253at2759"/>
<evidence type="ECO:0000256" key="3">
    <source>
        <dbReference type="PIRSR" id="PIRSR000097-3"/>
    </source>
</evidence>
<gene>
    <name evidence="5" type="primary">SPOSA6832_04016</name>
</gene>
<dbReference type="PIRSF" id="PIRSF000097">
    <property type="entry name" value="AKR"/>
    <property type="match status" value="1"/>
</dbReference>
<dbReference type="Gene3D" id="3.20.20.100">
    <property type="entry name" value="NADP-dependent oxidoreductase domain"/>
    <property type="match status" value="1"/>
</dbReference>
<dbReference type="InterPro" id="IPR018170">
    <property type="entry name" value="Aldo/ket_reductase_CS"/>
</dbReference>
<evidence type="ECO:0000256" key="2">
    <source>
        <dbReference type="PIRSR" id="PIRSR000097-2"/>
    </source>
</evidence>
<sequence length="259" mass="28921">MVGRSYSHIDSARIYRNESEVCEAVKAFQKDGASVGGTGKVWLTSKVTGKEHGTGKTEIAVEESIARAKEHGLEWDLFLLHDATSGPQKRLEAWKVLIQKRNEGKLKSIGVSNFIQTLTGGPMGIEQSEKHLQQFKDAGVELPLVNQIELHPFLQQKPIVEFCRAHDIVVEAYCPIIRGQRFDHPTLQKVSQKHNATVAQILIRWSLQKGYVPLPKSDQAGRIQENADVFGFQLDADDMKEIDALDEGKAVSWNPVNVE</sequence>
<feature type="site" description="Lowers pKa of active site Tyr" evidence="3">
    <location>
        <position position="46"/>
    </location>
</feature>
<dbReference type="PROSITE" id="PS00063">
    <property type="entry name" value="ALDOKETO_REDUCTASE_3"/>
    <property type="match status" value="1"/>
</dbReference>
<dbReference type="SUPFAM" id="SSF51430">
    <property type="entry name" value="NAD(P)-linked oxidoreductase"/>
    <property type="match status" value="1"/>
</dbReference>
<dbReference type="InterPro" id="IPR023210">
    <property type="entry name" value="NADP_OxRdtase_dom"/>
</dbReference>
<dbReference type="PRINTS" id="PR00069">
    <property type="entry name" value="ALDKETRDTASE"/>
</dbReference>
<feature type="active site" description="Proton donor" evidence="1">
    <location>
        <position position="15"/>
    </location>
</feature>
<evidence type="ECO:0000313" key="5">
    <source>
        <dbReference type="EMBL" id="CEQ42227.1"/>
    </source>
</evidence>
<evidence type="ECO:0000313" key="6">
    <source>
        <dbReference type="Proteomes" id="UP000243876"/>
    </source>
</evidence>
<dbReference type="PANTHER" id="PTHR43827">
    <property type="entry name" value="2,5-DIKETO-D-GLUCONIC ACID REDUCTASE"/>
    <property type="match status" value="1"/>
</dbReference>
<reference evidence="6" key="1">
    <citation type="submission" date="2015-02" db="EMBL/GenBank/DDBJ databases">
        <authorList>
            <person name="Gon?alves P."/>
        </authorList>
    </citation>
    <scope>NUCLEOTIDE SEQUENCE [LARGE SCALE GENOMIC DNA]</scope>
</reference>
<dbReference type="InterPro" id="IPR036812">
    <property type="entry name" value="NAD(P)_OxRdtase_dom_sf"/>
</dbReference>
<evidence type="ECO:0000256" key="1">
    <source>
        <dbReference type="PIRSR" id="PIRSR000097-1"/>
    </source>
</evidence>
<dbReference type="InterPro" id="IPR020471">
    <property type="entry name" value="AKR"/>
</dbReference>
<dbReference type="GO" id="GO:0016491">
    <property type="term" value="F:oxidoreductase activity"/>
    <property type="evidence" value="ECO:0007669"/>
    <property type="project" value="InterPro"/>
</dbReference>
<evidence type="ECO:0000259" key="4">
    <source>
        <dbReference type="Pfam" id="PF00248"/>
    </source>
</evidence>
<dbReference type="Pfam" id="PF00248">
    <property type="entry name" value="Aldo_ket_red"/>
    <property type="match status" value="1"/>
</dbReference>
<dbReference type="CDD" id="cd19071">
    <property type="entry name" value="AKR_AKR1-5-like"/>
    <property type="match status" value="1"/>
</dbReference>
<feature type="domain" description="NADP-dependent oxidoreductase" evidence="4">
    <location>
        <begin position="3"/>
        <end position="247"/>
    </location>
</feature>
<dbReference type="Proteomes" id="UP000243876">
    <property type="component" value="Unassembled WGS sequence"/>
</dbReference>
<feature type="binding site" evidence="2">
    <location>
        <position position="81"/>
    </location>
    <ligand>
        <name>substrate</name>
    </ligand>
</feature>
<dbReference type="PANTHER" id="PTHR43827:SF13">
    <property type="entry name" value="ALDO_KETO REDUCTASE FAMILY PROTEIN"/>
    <property type="match status" value="1"/>
</dbReference>
<proteinExistence type="predicted"/>